<comment type="caution">
    <text evidence="2">The sequence shown here is derived from an EMBL/GenBank/DDBJ whole genome shotgun (WGS) entry which is preliminary data.</text>
</comment>
<protein>
    <submittedName>
        <fullName evidence="2">Uncharacterized protein</fullName>
    </submittedName>
</protein>
<sequence length="78" mass="8993">MQLGHLLLRHFQAPNRRDPETNPESIGLGHRSGQPLQKHPESLGHNLFQTRCLGGGIIFEDKIYLWLKFRFGSLRNCN</sequence>
<reference evidence="2 3" key="1">
    <citation type="submission" date="2024-02" db="EMBL/GenBank/DDBJ databases">
        <authorList>
            <person name="Vignale AGUSTIN F."/>
            <person name="Sosa J E."/>
            <person name="Modenutti C."/>
        </authorList>
    </citation>
    <scope>NUCLEOTIDE SEQUENCE [LARGE SCALE GENOMIC DNA]</scope>
</reference>
<gene>
    <name evidence="2" type="ORF">ILEXP_LOCUS22318</name>
</gene>
<evidence type="ECO:0000313" key="2">
    <source>
        <dbReference type="EMBL" id="CAK9154015.1"/>
    </source>
</evidence>
<keyword evidence="3" id="KW-1185">Reference proteome</keyword>
<organism evidence="2 3">
    <name type="scientific">Ilex paraguariensis</name>
    <name type="common">yerba mate</name>
    <dbReference type="NCBI Taxonomy" id="185542"/>
    <lineage>
        <taxon>Eukaryota</taxon>
        <taxon>Viridiplantae</taxon>
        <taxon>Streptophyta</taxon>
        <taxon>Embryophyta</taxon>
        <taxon>Tracheophyta</taxon>
        <taxon>Spermatophyta</taxon>
        <taxon>Magnoliopsida</taxon>
        <taxon>eudicotyledons</taxon>
        <taxon>Gunneridae</taxon>
        <taxon>Pentapetalae</taxon>
        <taxon>asterids</taxon>
        <taxon>campanulids</taxon>
        <taxon>Aquifoliales</taxon>
        <taxon>Aquifoliaceae</taxon>
        <taxon>Ilex</taxon>
    </lineage>
</organism>
<evidence type="ECO:0000313" key="3">
    <source>
        <dbReference type="Proteomes" id="UP001642360"/>
    </source>
</evidence>
<dbReference type="Proteomes" id="UP001642360">
    <property type="component" value="Unassembled WGS sequence"/>
</dbReference>
<evidence type="ECO:0000256" key="1">
    <source>
        <dbReference type="SAM" id="MobiDB-lite"/>
    </source>
</evidence>
<dbReference type="AlphaFoldDB" id="A0ABC8SB24"/>
<feature type="region of interest" description="Disordered" evidence="1">
    <location>
        <begin position="12"/>
        <end position="40"/>
    </location>
</feature>
<name>A0ABC8SB24_9AQUA</name>
<proteinExistence type="predicted"/>
<dbReference type="EMBL" id="CAUOFW020002479">
    <property type="protein sequence ID" value="CAK9154015.1"/>
    <property type="molecule type" value="Genomic_DNA"/>
</dbReference>
<accession>A0ABC8SB24</accession>